<keyword evidence="3" id="KW-1185">Reference proteome</keyword>
<organism evidence="2 3">
    <name type="scientific">Reticulomyxa filosa</name>
    <dbReference type="NCBI Taxonomy" id="46433"/>
    <lineage>
        <taxon>Eukaryota</taxon>
        <taxon>Sar</taxon>
        <taxon>Rhizaria</taxon>
        <taxon>Retaria</taxon>
        <taxon>Foraminifera</taxon>
        <taxon>Monothalamids</taxon>
        <taxon>Reticulomyxidae</taxon>
        <taxon>Reticulomyxa</taxon>
    </lineage>
</organism>
<protein>
    <submittedName>
        <fullName evidence="2">Uncharacterized protein</fullName>
    </submittedName>
</protein>
<reference evidence="2 3" key="1">
    <citation type="journal article" date="2013" name="Curr. Biol.">
        <title>The Genome of the Foraminiferan Reticulomyxa filosa.</title>
        <authorList>
            <person name="Glockner G."/>
            <person name="Hulsmann N."/>
            <person name="Schleicher M."/>
            <person name="Noegel A.A."/>
            <person name="Eichinger L."/>
            <person name="Gallinger C."/>
            <person name="Pawlowski J."/>
            <person name="Sierra R."/>
            <person name="Euteneuer U."/>
            <person name="Pillet L."/>
            <person name="Moustafa A."/>
            <person name="Platzer M."/>
            <person name="Groth M."/>
            <person name="Szafranski K."/>
            <person name="Schliwa M."/>
        </authorList>
    </citation>
    <scope>NUCLEOTIDE SEQUENCE [LARGE SCALE GENOMIC DNA]</scope>
</reference>
<accession>X6LKE6</accession>
<gene>
    <name evidence="2" type="ORF">RFI_35053</name>
</gene>
<comment type="caution">
    <text evidence="2">The sequence shown here is derived from an EMBL/GenBank/DDBJ whole genome shotgun (WGS) entry which is preliminary data.</text>
</comment>
<evidence type="ECO:0000313" key="3">
    <source>
        <dbReference type="Proteomes" id="UP000023152"/>
    </source>
</evidence>
<evidence type="ECO:0000313" key="2">
    <source>
        <dbReference type="EMBL" id="ETO02383.1"/>
    </source>
</evidence>
<dbReference type="Proteomes" id="UP000023152">
    <property type="component" value="Unassembled WGS sequence"/>
</dbReference>
<proteinExistence type="predicted"/>
<dbReference type="AlphaFoldDB" id="X6LKE6"/>
<feature type="region of interest" description="Disordered" evidence="1">
    <location>
        <begin position="1"/>
        <end position="21"/>
    </location>
</feature>
<dbReference type="EMBL" id="ASPP01035923">
    <property type="protein sequence ID" value="ETO02383.1"/>
    <property type="molecule type" value="Genomic_DNA"/>
</dbReference>
<evidence type="ECO:0000256" key="1">
    <source>
        <dbReference type="SAM" id="MobiDB-lite"/>
    </source>
</evidence>
<name>X6LKE6_RETFI</name>
<sequence>MRKKNKRKIKRKKKRKKVKEKVMKKSKATAANIFIGAGRYQVKPTFVEFAPILFIERSNIFIFCSVIDEIAVDLLKYGLPSNYVPMKVQNEFGKHKHLKNLISSNVGAYKQLLVWQIIKNVKIRSNAPKNKKWLCVEHICNFGVHVLMEGVVGTNIVQSGGGVSETHAKKTTETGGMRAHIRIFEVWIVHMPIEEVNAPKNEKKIIITIIHR</sequence>